<comment type="caution">
    <text evidence="3">The sequence shown here is derived from an EMBL/GenBank/DDBJ whole genome shotgun (WGS) entry which is preliminary data.</text>
</comment>
<proteinExistence type="predicted"/>
<dbReference type="Proteomes" id="UP001359485">
    <property type="component" value="Unassembled WGS sequence"/>
</dbReference>
<name>A0ABR1AT64_POLSC</name>
<feature type="signal peptide" evidence="2">
    <location>
        <begin position="1"/>
        <end position="17"/>
    </location>
</feature>
<sequence>MDRWCLAQFWYLSVVWGHGRVAVAAWNARNQQSVSESCRVSAVRVGNVKEEPGSEPQSPAEASTLPPHSSEFKIEYGGFVSDSYNYNGTCLGFPRQTELIRTHVTPLKETFFIP</sequence>
<evidence type="ECO:0000256" key="2">
    <source>
        <dbReference type="SAM" id="SignalP"/>
    </source>
</evidence>
<keyword evidence="2" id="KW-0732">Signal</keyword>
<protein>
    <submittedName>
        <fullName evidence="3">Uncharacterized protein</fullName>
    </submittedName>
</protein>
<dbReference type="EMBL" id="JAWJWF010000045">
    <property type="protein sequence ID" value="KAK6627135.1"/>
    <property type="molecule type" value="Genomic_DNA"/>
</dbReference>
<evidence type="ECO:0000313" key="4">
    <source>
        <dbReference type="Proteomes" id="UP001359485"/>
    </source>
</evidence>
<keyword evidence="4" id="KW-1185">Reference proteome</keyword>
<feature type="region of interest" description="Disordered" evidence="1">
    <location>
        <begin position="47"/>
        <end position="68"/>
    </location>
</feature>
<feature type="chain" id="PRO_5045207113" evidence="2">
    <location>
        <begin position="18"/>
        <end position="114"/>
    </location>
</feature>
<evidence type="ECO:0000313" key="3">
    <source>
        <dbReference type="EMBL" id="KAK6627135.1"/>
    </source>
</evidence>
<gene>
    <name evidence="3" type="ORF">RUM44_009612</name>
</gene>
<reference evidence="3 4" key="1">
    <citation type="submission" date="2023-09" db="EMBL/GenBank/DDBJ databases">
        <title>Genomes of two closely related lineages of the louse Polyplax serrata with different host specificities.</title>
        <authorList>
            <person name="Martinu J."/>
            <person name="Tarabai H."/>
            <person name="Stefka J."/>
            <person name="Hypsa V."/>
        </authorList>
    </citation>
    <scope>NUCLEOTIDE SEQUENCE [LARGE SCALE GENOMIC DNA]</scope>
    <source>
        <strain evidence="3">98ZLc_SE</strain>
    </source>
</reference>
<accession>A0ABR1AT64</accession>
<organism evidence="3 4">
    <name type="scientific">Polyplax serrata</name>
    <name type="common">Common mouse louse</name>
    <dbReference type="NCBI Taxonomy" id="468196"/>
    <lineage>
        <taxon>Eukaryota</taxon>
        <taxon>Metazoa</taxon>
        <taxon>Ecdysozoa</taxon>
        <taxon>Arthropoda</taxon>
        <taxon>Hexapoda</taxon>
        <taxon>Insecta</taxon>
        <taxon>Pterygota</taxon>
        <taxon>Neoptera</taxon>
        <taxon>Paraneoptera</taxon>
        <taxon>Psocodea</taxon>
        <taxon>Troctomorpha</taxon>
        <taxon>Phthiraptera</taxon>
        <taxon>Anoplura</taxon>
        <taxon>Polyplacidae</taxon>
        <taxon>Polyplax</taxon>
    </lineage>
</organism>
<evidence type="ECO:0000256" key="1">
    <source>
        <dbReference type="SAM" id="MobiDB-lite"/>
    </source>
</evidence>